<dbReference type="NCBIfam" id="TIGR00044">
    <property type="entry name" value="YggS family pyridoxal phosphate-dependent enzyme"/>
    <property type="match status" value="1"/>
</dbReference>
<protein>
    <recommendedName>
        <fullName evidence="2">Pyridoxal phosphate homeostasis protein</fullName>
        <shortName evidence="2">PLP homeostasis protein</shortName>
    </recommendedName>
</protein>
<evidence type="ECO:0000256" key="1">
    <source>
        <dbReference type="ARBA" id="ARBA00022898"/>
    </source>
</evidence>
<comment type="function">
    <text evidence="2">Pyridoxal 5'-phosphate (PLP)-binding protein, which is involved in PLP homeostasis.</text>
</comment>
<dbReference type="PANTHER" id="PTHR10146:SF14">
    <property type="entry name" value="PYRIDOXAL PHOSPHATE HOMEOSTASIS PROTEIN"/>
    <property type="match status" value="1"/>
</dbReference>
<name>A0ABU5KK05_9BACL</name>
<keyword evidence="1 2" id="KW-0663">Pyridoxal phosphate</keyword>
<dbReference type="PANTHER" id="PTHR10146">
    <property type="entry name" value="PROLINE SYNTHETASE CO-TRANSCRIBED BACTERIAL HOMOLOG PROTEIN"/>
    <property type="match status" value="1"/>
</dbReference>
<evidence type="ECO:0000313" key="5">
    <source>
        <dbReference type="EMBL" id="MDZ5711578.1"/>
    </source>
</evidence>
<comment type="caution">
    <text evidence="5">The sequence shown here is derived from an EMBL/GenBank/DDBJ whole genome shotgun (WGS) entry which is preliminary data.</text>
</comment>
<dbReference type="InterPro" id="IPR029066">
    <property type="entry name" value="PLP-binding_barrel"/>
</dbReference>
<accession>A0ABU5KK05</accession>
<dbReference type="EMBL" id="JAXQNN010000002">
    <property type="protein sequence ID" value="MDZ5711578.1"/>
    <property type="molecule type" value="Genomic_DNA"/>
</dbReference>
<reference evidence="5 6" key="1">
    <citation type="submission" date="2023-12" db="EMBL/GenBank/DDBJ databases">
        <title>Jeotgalibacillus haloalkaliphilus sp. nov., a novel salt-tolerant bacteria, isolated from the estuary of the Fenhe River into the Yellow River.</title>
        <authorList>
            <person name="Li Y."/>
        </authorList>
    </citation>
    <scope>NUCLEOTIDE SEQUENCE [LARGE SCALE GENOMIC DNA]</scope>
    <source>
        <strain evidence="5 6">HH7-29</strain>
    </source>
</reference>
<sequence>MEGIITLKVSEKLNLINKEIFTACERVGRQADSVKIVAVTKYVSNERTQEAVDAGLIHLGENRPEGFKEKRDAVSGNVKWHFIGSLQSRKVKNVINEIDVLHSLDRMSLAKEIQKRADQKIDCFLQVNVSGEEQKHGLSPENAAQFVEELANYDKINVIGLMTMAPLTEDEEVIRSCFKQLAVLRDSIAAKNLQHAPCTELSMGMSNDFTIAIEEGATYIRIGSSLVGE</sequence>
<feature type="domain" description="Alanine racemase N-terminal" evidence="4">
    <location>
        <begin position="29"/>
        <end position="228"/>
    </location>
</feature>
<evidence type="ECO:0000256" key="2">
    <source>
        <dbReference type="HAMAP-Rule" id="MF_02087"/>
    </source>
</evidence>
<gene>
    <name evidence="5" type="ORF">UFB30_05040</name>
</gene>
<dbReference type="SUPFAM" id="SSF51419">
    <property type="entry name" value="PLP-binding barrel"/>
    <property type="match status" value="1"/>
</dbReference>
<dbReference type="PROSITE" id="PS01211">
    <property type="entry name" value="UPF0001"/>
    <property type="match status" value="1"/>
</dbReference>
<dbReference type="Gene3D" id="3.20.20.10">
    <property type="entry name" value="Alanine racemase"/>
    <property type="match status" value="1"/>
</dbReference>
<dbReference type="HAMAP" id="MF_02087">
    <property type="entry name" value="PLP_homeostasis"/>
    <property type="match status" value="1"/>
</dbReference>
<keyword evidence="6" id="KW-1185">Reference proteome</keyword>
<proteinExistence type="inferred from homology"/>
<evidence type="ECO:0000313" key="6">
    <source>
        <dbReference type="Proteomes" id="UP001292084"/>
    </source>
</evidence>
<comment type="similarity">
    <text evidence="2 3">Belongs to the pyridoxal phosphate-binding protein YggS/PROSC family.</text>
</comment>
<dbReference type="Proteomes" id="UP001292084">
    <property type="component" value="Unassembled WGS sequence"/>
</dbReference>
<feature type="modified residue" description="N6-(pyridoxal phosphate)lysine" evidence="2">
    <location>
        <position position="41"/>
    </location>
</feature>
<evidence type="ECO:0000256" key="3">
    <source>
        <dbReference type="RuleBase" id="RU004514"/>
    </source>
</evidence>
<dbReference type="InterPro" id="IPR001608">
    <property type="entry name" value="Ala_racemase_N"/>
</dbReference>
<dbReference type="Pfam" id="PF01168">
    <property type="entry name" value="Ala_racemase_N"/>
    <property type="match status" value="1"/>
</dbReference>
<evidence type="ECO:0000259" key="4">
    <source>
        <dbReference type="Pfam" id="PF01168"/>
    </source>
</evidence>
<dbReference type="CDD" id="cd00635">
    <property type="entry name" value="PLPDE_III_YBL036c_like"/>
    <property type="match status" value="1"/>
</dbReference>
<dbReference type="InterPro" id="IPR011078">
    <property type="entry name" value="PyrdxlP_homeostasis"/>
</dbReference>
<dbReference type="PIRSF" id="PIRSF004848">
    <property type="entry name" value="YBL036c_PLPDEIII"/>
    <property type="match status" value="1"/>
</dbReference>
<organism evidence="5 6">
    <name type="scientific">Jeotgalibacillus haloalkalitolerans</name>
    <dbReference type="NCBI Taxonomy" id="3104292"/>
    <lineage>
        <taxon>Bacteria</taxon>
        <taxon>Bacillati</taxon>
        <taxon>Bacillota</taxon>
        <taxon>Bacilli</taxon>
        <taxon>Bacillales</taxon>
        <taxon>Caryophanaceae</taxon>
        <taxon>Jeotgalibacillus</taxon>
    </lineage>
</organism>